<dbReference type="AlphaFoldDB" id="A0A0S2KJF9"/>
<gene>
    <name evidence="3" type="ORF">AS203_04460</name>
</gene>
<dbReference type="eggNOG" id="COG2919">
    <property type="taxonomic scope" value="Bacteria"/>
</dbReference>
<dbReference type="Proteomes" id="UP000056252">
    <property type="component" value="Chromosome"/>
</dbReference>
<keyword evidence="2" id="KW-0812">Transmembrane</keyword>
<accession>A0A0S2KJF9</accession>
<dbReference type="KEGG" id="peo:AS203_04460"/>
<name>A0A0S2KJF9_9BACT</name>
<sequence>MNYHLGFLWRFIGRHKYLIVIVIGVIVIGFLDENSFMKRVQYELQISELKEQIKAYKAQHETDSTKLRELKRNPKAIEKIARERYFMKANDEDIYVLSDDEQPTDNNNETTK</sequence>
<dbReference type="OrthoDB" id="1467719at2"/>
<evidence type="ECO:0000313" key="4">
    <source>
        <dbReference type="Proteomes" id="UP000056252"/>
    </source>
</evidence>
<feature type="transmembrane region" description="Helical" evidence="2">
    <location>
        <begin position="12"/>
        <end position="31"/>
    </location>
</feature>
<dbReference type="InterPro" id="IPR007060">
    <property type="entry name" value="FtsL/DivIC"/>
</dbReference>
<dbReference type="Pfam" id="PF04977">
    <property type="entry name" value="DivIC"/>
    <property type="match status" value="1"/>
</dbReference>
<proteinExistence type="predicted"/>
<organism evidence="3 4">
    <name type="scientific">Hoylesella enoeca</name>
    <dbReference type="NCBI Taxonomy" id="76123"/>
    <lineage>
        <taxon>Bacteria</taxon>
        <taxon>Pseudomonadati</taxon>
        <taxon>Bacteroidota</taxon>
        <taxon>Bacteroidia</taxon>
        <taxon>Bacteroidales</taxon>
        <taxon>Prevotellaceae</taxon>
        <taxon>Hoylesella</taxon>
    </lineage>
</organism>
<evidence type="ECO:0000256" key="1">
    <source>
        <dbReference type="SAM" id="Coils"/>
    </source>
</evidence>
<feature type="coiled-coil region" evidence="1">
    <location>
        <begin position="39"/>
        <end position="73"/>
    </location>
</feature>
<evidence type="ECO:0000256" key="2">
    <source>
        <dbReference type="SAM" id="Phobius"/>
    </source>
</evidence>
<reference evidence="4" key="1">
    <citation type="submission" date="2015-11" db="EMBL/GenBank/DDBJ databases">
        <authorList>
            <person name="Holder M.E."/>
            <person name="Ajami N.J."/>
            <person name="Petrosino J.F."/>
        </authorList>
    </citation>
    <scope>NUCLEOTIDE SEQUENCE [LARGE SCALE GENOMIC DNA]</scope>
    <source>
        <strain evidence="4">F0113</strain>
    </source>
</reference>
<keyword evidence="2" id="KW-0472">Membrane</keyword>
<dbReference type="RefSeq" id="WP_025065845.1">
    <property type="nucleotide sequence ID" value="NZ_CAUPOR010000022.1"/>
</dbReference>
<keyword evidence="2" id="KW-1133">Transmembrane helix</keyword>
<keyword evidence="4" id="KW-1185">Reference proteome</keyword>
<evidence type="ECO:0000313" key="3">
    <source>
        <dbReference type="EMBL" id="ALO48424.1"/>
    </source>
</evidence>
<dbReference type="EMBL" id="CP013195">
    <property type="protein sequence ID" value="ALO48424.1"/>
    <property type="molecule type" value="Genomic_DNA"/>
</dbReference>
<protein>
    <submittedName>
        <fullName evidence="3">Septum formation initiator</fullName>
    </submittedName>
</protein>
<dbReference type="STRING" id="76123.AS203_04460"/>
<keyword evidence="1" id="KW-0175">Coiled coil</keyword>